<proteinExistence type="inferred from homology"/>
<dbReference type="InterPro" id="IPR015867">
    <property type="entry name" value="N-reg_PII/ATP_PRibTrfase_C"/>
</dbReference>
<dbReference type="PANTHER" id="PTHR23419:SF8">
    <property type="entry name" value="FI09726P"/>
    <property type="match status" value="1"/>
</dbReference>
<organism evidence="2 3">
    <name type="scientific">Phytohabitans kaempferiae</name>
    <dbReference type="NCBI Taxonomy" id="1620943"/>
    <lineage>
        <taxon>Bacteria</taxon>
        <taxon>Bacillati</taxon>
        <taxon>Actinomycetota</taxon>
        <taxon>Actinomycetes</taxon>
        <taxon>Micromonosporales</taxon>
        <taxon>Micromonosporaceae</taxon>
    </lineage>
</organism>
<sequence length="124" mass="13695">MTQTTSDPTTERYEFLLVATATETREEAESLAKLAVEGRFAAGAQIVGPIVSAFWHLDEFGTGEEWRLTLQTHASRFSELEQLLRENHSWDKPEISAVPIVAGSVDYLGWIRKSVMPEAGNGAS</sequence>
<comment type="caution">
    <text evidence="2">The sequence shown here is derived from an EMBL/GenBank/DDBJ whole genome shotgun (WGS) entry which is preliminary data.</text>
</comment>
<name>A0ABV6MEX0_9ACTN</name>
<dbReference type="PANTHER" id="PTHR23419">
    <property type="entry name" value="DIVALENT CATION TOLERANCE CUTA-RELATED"/>
    <property type="match status" value="1"/>
</dbReference>
<keyword evidence="3" id="KW-1185">Reference proteome</keyword>
<evidence type="ECO:0000313" key="2">
    <source>
        <dbReference type="EMBL" id="MFC0533146.1"/>
    </source>
</evidence>
<evidence type="ECO:0000313" key="3">
    <source>
        <dbReference type="Proteomes" id="UP001589867"/>
    </source>
</evidence>
<comment type="similarity">
    <text evidence="1">Belongs to the CutA family.</text>
</comment>
<evidence type="ECO:0000256" key="1">
    <source>
        <dbReference type="ARBA" id="ARBA00010169"/>
    </source>
</evidence>
<dbReference type="InterPro" id="IPR004323">
    <property type="entry name" value="Ion_tolerance_CutA"/>
</dbReference>
<dbReference type="RefSeq" id="WP_377260383.1">
    <property type="nucleotide sequence ID" value="NZ_JBHLUH010000079.1"/>
</dbReference>
<accession>A0ABV6MEX0</accession>
<protein>
    <submittedName>
        <fullName evidence="2">Divalent-cation tolerance protein CutA</fullName>
    </submittedName>
</protein>
<dbReference type="Proteomes" id="UP001589867">
    <property type="component" value="Unassembled WGS sequence"/>
</dbReference>
<dbReference type="SUPFAM" id="SSF54913">
    <property type="entry name" value="GlnB-like"/>
    <property type="match status" value="1"/>
</dbReference>
<gene>
    <name evidence="2" type="primary">cutA</name>
    <name evidence="2" type="ORF">ACFFIA_36620</name>
</gene>
<dbReference type="InterPro" id="IPR011322">
    <property type="entry name" value="N-reg_PII-like_a/b"/>
</dbReference>
<dbReference type="Pfam" id="PF03091">
    <property type="entry name" value="CutA1"/>
    <property type="match status" value="1"/>
</dbReference>
<dbReference type="Gene3D" id="3.30.70.120">
    <property type="match status" value="1"/>
</dbReference>
<reference evidence="2 3" key="1">
    <citation type="submission" date="2024-09" db="EMBL/GenBank/DDBJ databases">
        <authorList>
            <person name="Sun Q."/>
            <person name="Mori K."/>
        </authorList>
    </citation>
    <scope>NUCLEOTIDE SEQUENCE [LARGE SCALE GENOMIC DNA]</scope>
    <source>
        <strain evidence="2 3">TBRC 3947</strain>
    </source>
</reference>
<dbReference type="EMBL" id="JBHLUH010000079">
    <property type="protein sequence ID" value="MFC0533146.1"/>
    <property type="molecule type" value="Genomic_DNA"/>
</dbReference>